<dbReference type="CDD" id="cd12296">
    <property type="entry name" value="RRM1_Prp24"/>
    <property type="match status" value="1"/>
</dbReference>
<dbReference type="GO" id="GO:0000245">
    <property type="term" value="P:spliceosomal complex assembly"/>
    <property type="evidence" value="ECO:0007669"/>
    <property type="project" value="EnsemblFungi"/>
</dbReference>
<dbReference type="PANTHER" id="PTHR24012">
    <property type="entry name" value="RNA BINDING PROTEIN"/>
    <property type="match status" value="1"/>
</dbReference>
<dbReference type="AlphaFoldDB" id="G0VC34"/>
<reference evidence="6 7" key="1">
    <citation type="journal article" date="2011" name="Proc. Natl. Acad. Sci. U.S.A.">
        <title>Evolutionary erosion of yeast sex chromosomes by mating-type switching accidents.</title>
        <authorList>
            <person name="Gordon J.L."/>
            <person name="Armisen D."/>
            <person name="Proux-Wera E."/>
            <person name="Oheigeartaigh S.S."/>
            <person name="Byrne K.P."/>
            <person name="Wolfe K.H."/>
        </authorList>
    </citation>
    <scope>NUCLEOTIDE SEQUENCE [LARGE SCALE GENOMIC DNA]</scope>
    <source>
        <strain evidence="7">ATCC 76901 / BCRC 22586 / CBS 4309 / NBRC 1992 / NRRL Y-12630</strain>
    </source>
</reference>
<organism evidence="6 7">
    <name type="scientific">Naumovozyma castellii</name>
    <name type="common">Yeast</name>
    <name type="synonym">Saccharomyces castellii</name>
    <dbReference type="NCBI Taxonomy" id="27288"/>
    <lineage>
        <taxon>Eukaryota</taxon>
        <taxon>Fungi</taxon>
        <taxon>Dikarya</taxon>
        <taxon>Ascomycota</taxon>
        <taxon>Saccharomycotina</taxon>
        <taxon>Saccharomycetes</taxon>
        <taxon>Saccharomycetales</taxon>
        <taxon>Saccharomycetaceae</taxon>
        <taxon>Naumovozyma</taxon>
    </lineage>
</organism>
<protein>
    <recommendedName>
        <fullName evidence="5">RRM domain-containing protein</fullName>
    </recommendedName>
</protein>
<dbReference type="PROSITE" id="PS50102">
    <property type="entry name" value="RRM"/>
    <property type="match status" value="3"/>
</dbReference>
<dbReference type="RefSeq" id="XP_003675410.1">
    <property type="nucleotide sequence ID" value="XM_003675362.1"/>
</dbReference>
<dbReference type="GO" id="GO:0017070">
    <property type="term" value="F:U6 snRNA binding"/>
    <property type="evidence" value="ECO:0007669"/>
    <property type="project" value="EnsemblFungi"/>
</dbReference>
<dbReference type="InterPro" id="IPR000504">
    <property type="entry name" value="RRM_dom"/>
</dbReference>
<feature type="domain" description="RRM" evidence="5">
    <location>
        <begin position="204"/>
        <end position="285"/>
    </location>
</feature>
<evidence type="ECO:0000256" key="4">
    <source>
        <dbReference type="SAM" id="MobiDB-lite"/>
    </source>
</evidence>
<dbReference type="InParanoid" id="G0VC34"/>
<dbReference type="Gene3D" id="3.30.70.330">
    <property type="match status" value="4"/>
</dbReference>
<dbReference type="Pfam" id="PF16842">
    <property type="entry name" value="RRM_occluded"/>
    <property type="match status" value="1"/>
</dbReference>
<dbReference type="EMBL" id="HE576754">
    <property type="protein sequence ID" value="CCC69041.1"/>
    <property type="molecule type" value="Genomic_DNA"/>
</dbReference>
<dbReference type="SMART" id="SM00360">
    <property type="entry name" value="RRM"/>
    <property type="match status" value="3"/>
</dbReference>
<dbReference type="GO" id="GO:0005681">
    <property type="term" value="C:spliceosomal complex"/>
    <property type="evidence" value="ECO:0007669"/>
    <property type="project" value="EnsemblFungi"/>
</dbReference>
<dbReference type="GO" id="GO:0005688">
    <property type="term" value="C:U6 snRNP"/>
    <property type="evidence" value="ECO:0007669"/>
    <property type="project" value="EnsemblFungi"/>
</dbReference>
<keyword evidence="7" id="KW-1185">Reference proteome</keyword>
<feature type="compositionally biased region" description="Basic and acidic residues" evidence="4">
    <location>
        <begin position="17"/>
        <end position="30"/>
    </location>
</feature>
<accession>G0VC34</accession>
<dbReference type="Proteomes" id="UP000001640">
    <property type="component" value="Chromosome 3"/>
</dbReference>
<dbReference type="Pfam" id="PF05391">
    <property type="entry name" value="Lsm_interact"/>
    <property type="match status" value="1"/>
</dbReference>
<dbReference type="InterPro" id="IPR031766">
    <property type="entry name" value="RRM_occluded"/>
</dbReference>
<evidence type="ECO:0000256" key="2">
    <source>
        <dbReference type="ARBA" id="ARBA00022884"/>
    </source>
</evidence>
<keyword evidence="1" id="KW-0677">Repeat</keyword>
<dbReference type="GeneID" id="96902627"/>
<dbReference type="Pfam" id="PF00076">
    <property type="entry name" value="RRM_1"/>
    <property type="match status" value="3"/>
</dbReference>
<dbReference type="OrthoDB" id="360390at2759"/>
<evidence type="ECO:0000259" key="5">
    <source>
        <dbReference type="PROSITE" id="PS50102"/>
    </source>
</evidence>
<dbReference type="KEGG" id="ncs:NCAS_0C00510"/>
<evidence type="ECO:0000256" key="1">
    <source>
        <dbReference type="ARBA" id="ARBA00022737"/>
    </source>
</evidence>
<feature type="domain" description="RRM" evidence="5">
    <location>
        <begin position="111"/>
        <end position="189"/>
    </location>
</feature>
<dbReference type="SUPFAM" id="SSF54928">
    <property type="entry name" value="RNA-binding domain, RBD"/>
    <property type="match status" value="2"/>
</dbReference>
<feature type="domain" description="RRM" evidence="5">
    <location>
        <begin position="35"/>
        <end position="110"/>
    </location>
</feature>
<dbReference type="HOGENOM" id="CLU_621223_0_0_1"/>
<dbReference type="STRING" id="1064592.G0VC34"/>
<evidence type="ECO:0000313" key="7">
    <source>
        <dbReference type="Proteomes" id="UP000001640"/>
    </source>
</evidence>
<dbReference type="FunCoup" id="G0VC34">
    <property type="interactions" value="150"/>
</dbReference>
<evidence type="ECO:0000313" key="6">
    <source>
        <dbReference type="EMBL" id="CCC69041.1"/>
    </source>
</evidence>
<keyword evidence="2 3" id="KW-0694">RNA-binding</keyword>
<feature type="compositionally biased region" description="Basic and acidic residues" evidence="4">
    <location>
        <begin position="410"/>
        <end position="445"/>
    </location>
</feature>
<feature type="compositionally biased region" description="Basic and acidic residues" evidence="4">
    <location>
        <begin position="1"/>
        <end position="10"/>
    </location>
</feature>
<gene>
    <name evidence="6" type="primary">NCAS0C00510</name>
    <name evidence="6" type="ordered locus">NCAS_0C00510</name>
</gene>
<feature type="region of interest" description="Disordered" evidence="4">
    <location>
        <begin position="1"/>
        <end position="30"/>
    </location>
</feature>
<dbReference type="InterPro" id="IPR008669">
    <property type="entry name" value="LSM_interact"/>
</dbReference>
<feature type="region of interest" description="Disordered" evidence="4">
    <location>
        <begin position="388"/>
        <end position="445"/>
    </location>
</feature>
<dbReference type="OMA" id="AYIDMAS"/>
<evidence type="ECO:0000256" key="3">
    <source>
        <dbReference type="PROSITE-ProRule" id="PRU00176"/>
    </source>
</evidence>
<dbReference type="InterPro" id="IPR012677">
    <property type="entry name" value="Nucleotide-bd_a/b_plait_sf"/>
</dbReference>
<dbReference type="GO" id="GO:0000244">
    <property type="term" value="P:spliceosomal tri-snRNP complex assembly"/>
    <property type="evidence" value="ECO:0007669"/>
    <property type="project" value="EnsemblFungi"/>
</dbReference>
<proteinExistence type="predicted"/>
<sequence length="445" mass="51234">MPESRKRSLSLEEEGERDSLVKKQDSKPTRNRELTTVLVKNLPKSTNQNRLRKFFQDCGPLKHVDIVDTLDKSSRVARLEFENFLDASSALTKTFKKLGNNEIEVSWLKNCTVWLTNFPPTFTSRELKSLFTEYDCLPISVRLPSLRFNANRRFAYVDVCTSNEATNMVNNLNNKEIDNYKLVAKMSDPSQRSKRSDAAAIERRELIIRNLDPSSIDEGELRNMFGTLGEIESINIPKKQEENSNQYTNGVAFITFLNSDDAHSALKLNNSKINDRIITVSLADQKPYLERQEVKRILLSRNKNELEKIISLYPMSDRVSKFELRSFIEEKCHMYDNIEHIKDIHLVPDHNGALLVLSNNNIAAKYSMILNGLSFHNKSISCGSVQDLKNHHHSKNKNPRQASIASNGEHFSRMILKEPTTKERENPNDKPKLSNDDFRKMFLNK</sequence>
<dbReference type="InterPro" id="IPR035979">
    <property type="entry name" value="RBD_domain_sf"/>
</dbReference>
<dbReference type="InterPro" id="IPR034397">
    <property type="entry name" value="Prp24_RRM1"/>
</dbReference>
<dbReference type="eggNOG" id="KOG0128">
    <property type="taxonomic scope" value="Eukaryota"/>
</dbReference>
<reference key="2">
    <citation type="submission" date="2011-08" db="EMBL/GenBank/DDBJ databases">
        <title>Genome sequence of Naumovozyma castellii.</title>
        <authorList>
            <person name="Gordon J.L."/>
            <person name="Armisen D."/>
            <person name="Proux-Wera E."/>
            <person name="OhEigeartaigh S.S."/>
            <person name="Byrne K.P."/>
            <person name="Wolfe K.H."/>
        </authorList>
    </citation>
    <scope>NUCLEOTIDE SEQUENCE</scope>
    <source>
        <strain>Type strain:CBS 4309</strain>
    </source>
</reference>
<name>G0VC34_NAUCA</name>